<organism evidence="2 3">
    <name type="scientific">Siculibacillus lacustris</name>
    <dbReference type="NCBI Taxonomy" id="1549641"/>
    <lineage>
        <taxon>Bacteria</taxon>
        <taxon>Pseudomonadati</taxon>
        <taxon>Pseudomonadota</taxon>
        <taxon>Alphaproteobacteria</taxon>
        <taxon>Hyphomicrobiales</taxon>
        <taxon>Ancalomicrobiaceae</taxon>
        <taxon>Siculibacillus</taxon>
    </lineage>
</organism>
<dbReference type="OrthoDB" id="8443386at2"/>
<keyword evidence="3" id="KW-1185">Reference proteome</keyword>
<dbReference type="PANTHER" id="PTHR42928:SF5">
    <property type="entry name" value="BLR1237 PROTEIN"/>
    <property type="match status" value="1"/>
</dbReference>
<dbReference type="InterPro" id="IPR005064">
    <property type="entry name" value="BUG"/>
</dbReference>
<dbReference type="PANTHER" id="PTHR42928">
    <property type="entry name" value="TRICARBOXYLATE-BINDING PROTEIN"/>
    <property type="match status" value="1"/>
</dbReference>
<evidence type="ECO:0000313" key="3">
    <source>
        <dbReference type="Proteomes" id="UP000292781"/>
    </source>
</evidence>
<evidence type="ECO:0000313" key="2">
    <source>
        <dbReference type="EMBL" id="TBW38251.1"/>
    </source>
</evidence>
<dbReference type="Proteomes" id="UP000292781">
    <property type="component" value="Unassembled WGS sequence"/>
</dbReference>
<protein>
    <submittedName>
        <fullName evidence="2">Tripartite tricarboxylate transporter substrate binding protein</fullName>
    </submittedName>
</protein>
<evidence type="ECO:0000256" key="1">
    <source>
        <dbReference type="ARBA" id="ARBA00006987"/>
    </source>
</evidence>
<accession>A0A4Q9VT44</accession>
<dbReference type="EMBL" id="SJFN01000012">
    <property type="protein sequence ID" value="TBW38251.1"/>
    <property type="molecule type" value="Genomic_DNA"/>
</dbReference>
<dbReference type="CDD" id="cd07012">
    <property type="entry name" value="PBP2_Bug_TTT"/>
    <property type="match status" value="1"/>
</dbReference>
<reference evidence="2 3" key="1">
    <citation type="submission" date="2019-02" db="EMBL/GenBank/DDBJ databases">
        <title>Siculibacillus lacustris gen. nov., sp. nov., a new rosette-forming bacterium isolated from a freshwater crater lake (Lake St. Ana, Romania).</title>
        <authorList>
            <person name="Felfoldi T."/>
            <person name="Marton Z."/>
            <person name="Szabo A."/>
            <person name="Mentes A."/>
            <person name="Boka K."/>
            <person name="Marialigeti K."/>
            <person name="Mathe I."/>
            <person name="Koncz M."/>
            <person name="Schumann P."/>
            <person name="Toth E."/>
        </authorList>
    </citation>
    <scope>NUCLEOTIDE SEQUENCE [LARGE SCALE GENOMIC DNA]</scope>
    <source>
        <strain evidence="2 3">SA-279</strain>
    </source>
</reference>
<dbReference type="AlphaFoldDB" id="A0A4Q9VT44"/>
<dbReference type="Gene3D" id="3.40.190.150">
    <property type="entry name" value="Bordetella uptake gene, domain 1"/>
    <property type="match status" value="1"/>
</dbReference>
<name>A0A4Q9VT44_9HYPH</name>
<comment type="caution">
    <text evidence="2">The sequence shown here is derived from an EMBL/GenBank/DDBJ whole genome shotgun (WGS) entry which is preliminary data.</text>
</comment>
<gene>
    <name evidence="2" type="ORF">EYW49_09915</name>
</gene>
<dbReference type="PIRSF" id="PIRSF017082">
    <property type="entry name" value="YflP"/>
    <property type="match status" value="1"/>
</dbReference>
<dbReference type="RefSeq" id="WP_131309038.1">
    <property type="nucleotide sequence ID" value="NZ_SJFN01000012.1"/>
</dbReference>
<proteinExistence type="inferred from homology"/>
<comment type="similarity">
    <text evidence="1">Belongs to the UPF0065 (bug) family.</text>
</comment>
<dbReference type="Gene3D" id="3.40.190.10">
    <property type="entry name" value="Periplasmic binding protein-like II"/>
    <property type="match status" value="1"/>
</dbReference>
<dbReference type="Pfam" id="PF03401">
    <property type="entry name" value="TctC"/>
    <property type="match status" value="1"/>
</dbReference>
<sequence>MKHLTHVSGSAAEFTRRAVLAATLLAVVPWAGGPAAAADWKPTRPINLIVPWAAGGATDQVLRVVASELEKSLGQTIVVINQPGASGAIGTKSALDAARDGYVWTGGAVQDLGTYETLGSVKTRVADWNLFLCVANVPVLSVPAKSEAKSAAELIAAMKAKPGAVKVSTAGLTSSGHAAMDTIAAAAGVTYRHVAYDGGNPAVVAATAGEVDATTQLASEQADLIRGKMIRPLAAVGDKPLDLEGFGRIPALSDTLPGFKAPLSYYGIFVPKGVPAEVTETLTRLWAEQIAKSEALQAFAQKRGALFAPSTGEAAQAVAFPAVQANAWSLFDSGKAKVSPDTVGIPRP</sequence>
<dbReference type="InterPro" id="IPR042100">
    <property type="entry name" value="Bug_dom1"/>
</dbReference>